<name>A0A1F7IKS6_9BACT</name>
<dbReference type="EMBL" id="MGAI01000035">
    <property type="protein sequence ID" value="OGK43955.1"/>
    <property type="molecule type" value="Genomic_DNA"/>
</dbReference>
<dbReference type="AlphaFoldDB" id="A0A1F7IKS6"/>
<evidence type="ECO:0000313" key="2">
    <source>
        <dbReference type="EMBL" id="OGK43955.1"/>
    </source>
</evidence>
<comment type="caution">
    <text evidence="2">The sequence shown here is derived from an EMBL/GenBank/DDBJ whole genome shotgun (WGS) entry which is preliminary data.</text>
</comment>
<dbReference type="NCBIfam" id="TIGR02532">
    <property type="entry name" value="IV_pilin_GFxxxE"/>
    <property type="match status" value="1"/>
</dbReference>
<reference evidence="2 3" key="1">
    <citation type="journal article" date="2016" name="Nat. Commun.">
        <title>Thousands of microbial genomes shed light on interconnected biogeochemical processes in an aquifer system.</title>
        <authorList>
            <person name="Anantharaman K."/>
            <person name="Brown C.T."/>
            <person name="Hug L.A."/>
            <person name="Sharon I."/>
            <person name="Castelle C.J."/>
            <person name="Probst A.J."/>
            <person name="Thomas B.C."/>
            <person name="Singh A."/>
            <person name="Wilkins M.J."/>
            <person name="Karaoz U."/>
            <person name="Brodie E.L."/>
            <person name="Williams K.H."/>
            <person name="Hubbard S.S."/>
            <person name="Banfield J.F."/>
        </authorList>
    </citation>
    <scope>NUCLEOTIDE SEQUENCE [LARGE SCALE GENOMIC DNA]</scope>
</reference>
<evidence type="ECO:0000313" key="3">
    <source>
        <dbReference type="Proteomes" id="UP000178040"/>
    </source>
</evidence>
<feature type="transmembrane region" description="Helical" evidence="1">
    <location>
        <begin position="21"/>
        <end position="46"/>
    </location>
</feature>
<evidence type="ECO:0000256" key="1">
    <source>
        <dbReference type="SAM" id="Phobius"/>
    </source>
</evidence>
<keyword evidence="1" id="KW-0812">Transmembrane</keyword>
<dbReference type="InterPro" id="IPR012902">
    <property type="entry name" value="N_methyl_site"/>
</dbReference>
<proteinExistence type="predicted"/>
<protein>
    <submittedName>
        <fullName evidence="2">Uncharacterized protein</fullName>
    </submittedName>
</protein>
<accession>A0A1F7IKS6</accession>
<keyword evidence="1" id="KW-1133">Transmembrane helix</keyword>
<sequence length="207" mass="23506">MNIYFRRKKLCLFQLKKGFTFVETLVVISVLGIVLPIVFTVLYVILQHQIRIFRVTEVKRIGDNIIQVLETNIQNYAYTIYDGLTEICDANPAIPFPHIGDPTSFRDKYKSPFSIEHNPPDLIISYPAIVPPAPTFAFSQGQLNSSKIEVTSFSISCNRASIYSPPVVSISFRICYKIGSNCLTPRPEERVFLDYQSSIILTSYPTL</sequence>
<gene>
    <name evidence="2" type="ORF">A3B40_04080</name>
</gene>
<organism evidence="2 3">
    <name type="scientific">Candidatus Roizmanbacteria bacterium RIFCSPLOWO2_01_FULL_37_16</name>
    <dbReference type="NCBI Taxonomy" id="1802058"/>
    <lineage>
        <taxon>Bacteria</taxon>
        <taxon>Candidatus Roizmaniibacteriota</taxon>
    </lineage>
</organism>
<dbReference type="Pfam" id="PF07963">
    <property type="entry name" value="N_methyl"/>
    <property type="match status" value="1"/>
</dbReference>
<dbReference type="Proteomes" id="UP000178040">
    <property type="component" value="Unassembled WGS sequence"/>
</dbReference>
<keyword evidence="1" id="KW-0472">Membrane</keyword>